<dbReference type="InterPro" id="IPR003663">
    <property type="entry name" value="Sugar/inositol_transpt"/>
</dbReference>
<comment type="catalytic activity">
    <reaction evidence="10">
        <text>D-mannose(out) = D-mannose(in)</text>
        <dbReference type="Rhea" id="RHEA:78391"/>
        <dbReference type="ChEBI" id="CHEBI:4208"/>
    </reaction>
    <physiologicalReaction direction="left-to-right" evidence="10">
        <dbReference type="Rhea" id="RHEA:78392"/>
    </physiologicalReaction>
</comment>
<feature type="transmembrane region" description="Helical" evidence="16">
    <location>
        <begin position="470"/>
        <end position="490"/>
    </location>
</feature>
<feature type="transmembrane region" description="Helical" evidence="16">
    <location>
        <begin position="143"/>
        <end position="164"/>
    </location>
</feature>
<evidence type="ECO:0000313" key="18">
    <source>
        <dbReference type="EMBL" id="CEL69445.1"/>
    </source>
</evidence>
<reference evidence="18" key="1">
    <citation type="journal article" date="2015" name="PLoS ONE">
        <title>Comprehensive Evaluation of Toxoplasma gondii VEG and Neospora caninum LIV Genomes with Tachyzoite Stage Transcriptome and Proteome Defines Novel Transcript Features.</title>
        <authorList>
            <person name="Ramaprasad A."/>
            <person name="Mourier T."/>
            <person name="Naeem R."/>
            <person name="Malas T.B."/>
            <person name="Moussa E."/>
            <person name="Panigrahi A."/>
            <person name="Vermont S.J."/>
            <person name="Otto T.D."/>
            <person name="Wastling J."/>
            <person name="Pain A."/>
        </authorList>
    </citation>
    <scope>NUCLEOTIDE SEQUENCE</scope>
    <source>
        <strain evidence="18">Liverpool</strain>
    </source>
</reference>
<dbReference type="Pfam" id="PF00083">
    <property type="entry name" value="Sugar_tr"/>
    <property type="match status" value="1"/>
</dbReference>
<evidence type="ECO:0000256" key="10">
    <source>
        <dbReference type="ARBA" id="ARBA00044662"/>
    </source>
</evidence>
<comment type="similarity">
    <text evidence="14">Belongs to the major facilitator superfamily. Sugar transporter (TC 2.A.1.1) family.</text>
</comment>
<feature type="compositionally biased region" description="Polar residues" evidence="15">
    <location>
        <begin position="545"/>
        <end position="558"/>
    </location>
</feature>
<dbReference type="PANTHER" id="PTHR23503">
    <property type="entry name" value="SOLUTE CARRIER FAMILY 2"/>
    <property type="match status" value="1"/>
</dbReference>
<dbReference type="EMBL" id="LN714485">
    <property type="protein sequence ID" value="CEL69445.1"/>
    <property type="molecule type" value="Genomic_DNA"/>
</dbReference>
<evidence type="ECO:0000259" key="17">
    <source>
        <dbReference type="PROSITE" id="PS50850"/>
    </source>
</evidence>
<dbReference type="InterPro" id="IPR020846">
    <property type="entry name" value="MFS_dom"/>
</dbReference>
<dbReference type="NCBIfam" id="TIGR00879">
    <property type="entry name" value="SP"/>
    <property type="match status" value="1"/>
</dbReference>
<evidence type="ECO:0000256" key="1">
    <source>
        <dbReference type="ARBA" id="ARBA00004651"/>
    </source>
</evidence>
<dbReference type="GO" id="GO:0005886">
    <property type="term" value="C:plasma membrane"/>
    <property type="evidence" value="ECO:0007669"/>
    <property type="project" value="UniProtKB-SubCell"/>
</dbReference>
<comment type="catalytic activity">
    <reaction evidence="9">
        <text>D-xylose(out) = D-xylose(in)</text>
        <dbReference type="Rhea" id="RHEA:78427"/>
        <dbReference type="ChEBI" id="CHEBI:53455"/>
    </reaction>
    <physiologicalReaction direction="left-to-right" evidence="9">
        <dbReference type="Rhea" id="RHEA:78428"/>
    </physiologicalReaction>
</comment>
<comment type="subunit">
    <text evidence="2">Homodimer.</text>
</comment>
<name>A0A0F7ULS0_NEOCL</name>
<keyword evidence="6 16" id="KW-0472">Membrane</keyword>
<keyword evidence="3 14" id="KW-0813">Transport</keyword>
<evidence type="ECO:0000256" key="12">
    <source>
        <dbReference type="ARBA" id="ARBA00044710"/>
    </source>
</evidence>
<comment type="catalytic activity">
    <reaction evidence="7">
        <text>D-galactose(in) = D-galactose(out)</text>
        <dbReference type="Rhea" id="RHEA:34915"/>
        <dbReference type="ChEBI" id="CHEBI:4139"/>
    </reaction>
    <physiologicalReaction direction="right-to-left" evidence="7">
        <dbReference type="Rhea" id="RHEA:34917"/>
    </physiologicalReaction>
</comment>
<comment type="catalytic activity">
    <reaction evidence="11">
        <text>D-glucosamine(out) = D-glucosamine(in)</text>
        <dbReference type="Rhea" id="RHEA:78423"/>
        <dbReference type="ChEBI" id="CHEBI:58723"/>
    </reaction>
    <physiologicalReaction direction="left-to-right" evidence="11">
        <dbReference type="Rhea" id="RHEA:78424"/>
    </physiologicalReaction>
</comment>
<keyword evidence="4 16" id="KW-0812">Transmembrane</keyword>
<feature type="transmembrane region" description="Helical" evidence="16">
    <location>
        <begin position="339"/>
        <end position="362"/>
    </location>
</feature>
<dbReference type="GO" id="GO:0015149">
    <property type="term" value="F:hexose transmembrane transporter activity"/>
    <property type="evidence" value="ECO:0007669"/>
    <property type="project" value="TreeGrafter"/>
</dbReference>
<evidence type="ECO:0000256" key="15">
    <source>
        <dbReference type="SAM" id="MobiDB-lite"/>
    </source>
</evidence>
<organism evidence="18">
    <name type="scientific">Neospora caninum (strain Liverpool)</name>
    <dbReference type="NCBI Taxonomy" id="572307"/>
    <lineage>
        <taxon>Eukaryota</taxon>
        <taxon>Sar</taxon>
        <taxon>Alveolata</taxon>
        <taxon>Apicomplexa</taxon>
        <taxon>Conoidasida</taxon>
        <taxon>Coccidia</taxon>
        <taxon>Eucoccidiorida</taxon>
        <taxon>Eimeriorina</taxon>
        <taxon>Sarcocystidae</taxon>
        <taxon>Neospora</taxon>
    </lineage>
</organism>
<evidence type="ECO:0000256" key="5">
    <source>
        <dbReference type="ARBA" id="ARBA00022989"/>
    </source>
</evidence>
<dbReference type="Gene3D" id="1.20.1250.20">
    <property type="entry name" value="MFS general substrate transporter like domains"/>
    <property type="match status" value="1"/>
</dbReference>
<dbReference type="PROSITE" id="PS00216">
    <property type="entry name" value="SUGAR_TRANSPORT_1"/>
    <property type="match status" value="1"/>
</dbReference>
<feature type="transmembrane region" description="Helical" evidence="16">
    <location>
        <begin position="219"/>
        <end position="243"/>
    </location>
</feature>
<dbReference type="InterPro" id="IPR005829">
    <property type="entry name" value="Sugar_transporter_CS"/>
</dbReference>
<gene>
    <name evidence="18" type="ORF">BN1204_051560</name>
</gene>
<dbReference type="SUPFAM" id="SSF103473">
    <property type="entry name" value="MFS general substrate transporter"/>
    <property type="match status" value="1"/>
</dbReference>
<feature type="transmembrane region" description="Helical" evidence="16">
    <location>
        <begin position="374"/>
        <end position="395"/>
    </location>
</feature>
<dbReference type="PROSITE" id="PS00217">
    <property type="entry name" value="SUGAR_TRANSPORT_2"/>
    <property type="match status" value="1"/>
</dbReference>
<evidence type="ECO:0000256" key="2">
    <source>
        <dbReference type="ARBA" id="ARBA00011738"/>
    </source>
</evidence>
<evidence type="ECO:0000256" key="3">
    <source>
        <dbReference type="ARBA" id="ARBA00022448"/>
    </source>
</evidence>
<evidence type="ECO:0000256" key="4">
    <source>
        <dbReference type="ARBA" id="ARBA00022692"/>
    </source>
</evidence>
<dbReference type="PROSITE" id="PS50850">
    <property type="entry name" value="MFS"/>
    <property type="match status" value="1"/>
</dbReference>
<feature type="transmembrane region" description="Helical" evidence="16">
    <location>
        <begin position="401"/>
        <end position="429"/>
    </location>
</feature>
<protein>
    <recommendedName>
        <fullName evidence="13">Hexose transporter 1</fullName>
    </recommendedName>
</protein>
<feature type="region of interest" description="Disordered" evidence="15">
    <location>
        <begin position="524"/>
        <end position="570"/>
    </location>
</feature>
<dbReference type="InterPro" id="IPR045263">
    <property type="entry name" value="GLUT"/>
</dbReference>
<evidence type="ECO:0000256" key="7">
    <source>
        <dbReference type="ARBA" id="ARBA00044637"/>
    </source>
</evidence>
<dbReference type="PRINTS" id="PR00171">
    <property type="entry name" value="SUGRTRNSPORT"/>
</dbReference>
<feature type="domain" description="Major facilitator superfamily (MFS) profile" evidence="17">
    <location>
        <begin position="40"/>
        <end position="494"/>
    </location>
</feature>
<proteinExistence type="inferred from homology"/>
<evidence type="ECO:0000256" key="14">
    <source>
        <dbReference type="RuleBase" id="RU003346"/>
    </source>
</evidence>
<dbReference type="InterPro" id="IPR005828">
    <property type="entry name" value="MFS_sugar_transport-like"/>
</dbReference>
<feature type="transmembrane region" description="Helical" evidence="16">
    <location>
        <begin position="441"/>
        <end position="458"/>
    </location>
</feature>
<keyword evidence="18" id="KW-0762">Sugar transport</keyword>
<feature type="transmembrane region" description="Helical" evidence="16">
    <location>
        <begin position="87"/>
        <end position="107"/>
    </location>
</feature>
<feature type="compositionally biased region" description="Basic and acidic residues" evidence="15">
    <location>
        <begin position="559"/>
        <end position="570"/>
    </location>
</feature>
<sequence length="570" mass="61718">MATEEMREKSLKREAESLWDIPPEAYASRACSCMGTAAQLVMVAVLGSFQFGFNLSALNTSKAFIILDFGWCKDESGGHYSDCDAGLVYGSLINTAVFLGACAGCLLGGRLTDFGRRASLIFTHCVCTLGCILSAAAEGFPTLLIARLVVGVAVGLFTVCVPMYCSEVTPDDRRGFFGTFHQLFITLGIFVGTVLGLAFGNAPAGGEVYKVSTFQQAWWRVMLGVPALVSLVAIWLLWFVFPFETPQYMVEKKQKAKAAALLREIYGRDNVDVEMQRIVTGRYQQKIQRAQQLTVWKAILHPTYRSVILLACLLSIMQQFTGINVLVANSNNLYSSLKLPQAAITGLTVGFTALNVVLTVITIPLVDRLGRRQLLLFSQALMFVAMCIAFVANLVDQNNTAVQWVTVACVYIFIVGFAVGYGPVLWIYLHEIFPPEIKQGAAGLASALNWVATVAIVLPSDFLLKQGFSVFVGICTVALAIIFVVTFFFVKETKGLSIEESPYFRGKSRALGSPSAFRMDLAQSPSVPLTRDEGATASAEKGMGTAQSGSSGALNPASTREDVTKGTEVV</sequence>
<dbReference type="PANTHER" id="PTHR23503:SF8">
    <property type="entry name" value="FACILITATED GLUCOSE TRANSPORTER PROTEIN 1"/>
    <property type="match status" value="1"/>
</dbReference>
<feature type="transmembrane region" description="Helical" evidence="16">
    <location>
        <begin position="119"/>
        <end position="137"/>
    </location>
</feature>
<evidence type="ECO:0000256" key="11">
    <source>
        <dbReference type="ARBA" id="ARBA00044668"/>
    </source>
</evidence>
<evidence type="ECO:0000256" key="8">
    <source>
        <dbReference type="ARBA" id="ARBA00044648"/>
    </source>
</evidence>
<feature type="transmembrane region" description="Helical" evidence="16">
    <location>
        <begin position="307"/>
        <end position="327"/>
    </location>
</feature>
<feature type="transmembrane region" description="Helical" evidence="16">
    <location>
        <begin position="176"/>
        <end position="199"/>
    </location>
</feature>
<evidence type="ECO:0000256" key="6">
    <source>
        <dbReference type="ARBA" id="ARBA00023136"/>
    </source>
</evidence>
<comment type="catalytic activity">
    <reaction evidence="8">
        <text>D-glucose(out) = D-glucose(in)</text>
        <dbReference type="Rhea" id="RHEA:60376"/>
        <dbReference type="ChEBI" id="CHEBI:4167"/>
    </reaction>
    <physiologicalReaction direction="left-to-right" evidence="8">
        <dbReference type="Rhea" id="RHEA:60377"/>
    </physiologicalReaction>
</comment>
<accession>A0A0F7ULS0</accession>
<dbReference type="AlphaFoldDB" id="A0A0F7ULS0"/>
<keyword evidence="5 16" id="KW-1133">Transmembrane helix</keyword>
<evidence type="ECO:0000256" key="13">
    <source>
        <dbReference type="ARBA" id="ARBA00044780"/>
    </source>
</evidence>
<evidence type="ECO:0000256" key="16">
    <source>
        <dbReference type="SAM" id="Phobius"/>
    </source>
</evidence>
<dbReference type="InterPro" id="IPR036259">
    <property type="entry name" value="MFS_trans_sf"/>
</dbReference>
<evidence type="ECO:0000256" key="9">
    <source>
        <dbReference type="ARBA" id="ARBA00044656"/>
    </source>
</evidence>
<comment type="catalytic activity">
    <reaction evidence="12">
        <text>D-fructose(out) = D-fructose(in)</text>
        <dbReference type="Rhea" id="RHEA:60372"/>
        <dbReference type="ChEBI" id="CHEBI:37721"/>
    </reaction>
    <physiologicalReaction direction="left-to-right" evidence="12">
        <dbReference type="Rhea" id="RHEA:60373"/>
    </physiologicalReaction>
</comment>
<comment type="subcellular location">
    <subcellularLocation>
        <location evidence="1">Cell membrane</location>
        <topology evidence="1">Multi-pass membrane protein</topology>
    </subcellularLocation>
</comment>